<dbReference type="PANTHER" id="PTHR43149:SF1">
    <property type="entry name" value="DELTA(3,5)-DELTA(2,4)-DIENOYL-COA ISOMERASE, MITOCHONDRIAL"/>
    <property type="match status" value="1"/>
</dbReference>
<dbReference type="SUPFAM" id="SSF52096">
    <property type="entry name" value="ClpP/crotonase"/>
    <property type="match status" value="1"/>
</dbReference>
<feature type="region of interest" description="Disordered" evidence="2">
    <location>
        <begin position="256"/>
        <end position="279"/>
    </location>
</feature>
<evidence type="ECO:0000256" key="2">
    <source>
        <dbReference type="SAM" id="MobiDB-lite"/>
    </source>
</evidence>
<evidence type="ECO:0000313" key="3">
    <source>
        <dbReference type="EMBL" id="MFD1811532.1"/>
    </source>
</evidence>
<organism evidence="3 4">
    <name type="scientific">Rhodococcus gannanensis</name>
    <dbReference type="NCBI Taxonomy" id="1960308"/>
    <lineage>
        <taxon>Bacteria</taxon>
        <taxon>Bacillati</taxon>
        <taxon>Actinomycetota</taxon>
        <taxon>Actinomycetes</taxon>
        <taxon>Mycobacteriales</taxon>
        <taxon>Nocardiaceae</taxon>
        <taxon>Rhodococcus</taxon>
    </lineage>
</organism>
<keyword evidence="4" id="KW-1185">Reference proteome</keyword>
<comment type="similarity">
    <text evidence="1">Belongs to the enoyl-CoA hydratase/isomerase family.</text>
</comment>
<dbReference type="EMBL" id="JBHUFB010000007">
    <property type="protein sequence ID" value="MFD1811532.1"/>
    <property type="molecule type" value="Genomic_DNA"/>
</dbReference>
<protein>
    <submittedName>
        <fullName evidence="3">Enoyl-CoA hydratase/isomerase family protein</fullName>
    </submittedName>
</protein>
<sequence length="279" mass="29024">MPDRTATGLVRTQVRTDGVGILTLDRPDKLNALTGTMFADLEQALRELGNTPSCRVVVLCGAGRAFCAGMDLRVGLVQDTGDRMAASYAAMRRAVSAMTAIREIPQPVVAAVQGHAVGAGFALAAAADIRLAAADARFDAVFVKLGMSAGDLGLSWLLPRLIGPGHAAELFYTGGALSAARAEHLGLVQAVVPDPLTAALTLAATIASMPPMGVQLTKELLDASNSSSGFREHLELELRSQVIGLNTADHTDAVAGFSADRPAPHRLTSPLSSLEPEDH</sequence>
<dbReference type="Proteomes" id="UP001597286">
    <property type="component" value="Unassembled WGS sequence"/>
</dbReference>
<evidence type="ECO:0000313" key="4">
    <source>
        <dbReference type="Proteomes" id="UP001597286"/>
    </source>
</evidence>
<dbReference type="Gene3D" id="3.90.226.10">
    <property type="entry name" value="2-enoyl-CoA Hydratase, Chain A, domain 1"/>
    <property type="match status" value="1"/>
</dbReference>
<dbReference type="Pfam" id="PF00378">
    <property type="entry name" value="ECH_1"/>
    <property type="match status" value="1"/>
</dbReference>
<dbReference type="PANTHER" id="PTHR43149">
    <property type="entry name" value="ENOYL-COA HYDRATASE"/>
    <property type="match status" value="1"/>
</dbReference>
<accession>A0ABW4NZA0</accession>
<reference evidence="4" key="1">
    <citation type="journal article" date="2019" name="Int. J. Syst. Evol. Microbiol.">
        <title>The Global Catalogue of Microorganisms (GCM) 10K type strain sequencing project: providing services to taxonomists for standard genome sequencing and annotation.</title>
        <authorList>
            <consortium name="The Broad Institute Genomics Platform"/>
            <consortium name="The Broad Institute Genome Sequencing Center for Infectious Disease"/>
            <person name="Wu L."/>
            <person name="Ma J."/>
        </authorList>
    </citation>
    <scope>NUCLEOTIDE SEQUENCE [LARGE SCALE GENOMIC DNA]</scope>
    <source>
        <strain evidence="4">DT72</strain>
    </source>
</reference>
<dbReference type="CDD" id="cd06558">
    <property type="entry name" value="crotonase-like"/>
    <property type="match status" value="1"/>
</dbReference>
<evidence type="ECO:0000256" key="1">
    <source>
        <dbReference type="ARBA" id="ARBA00005254"/>
    </source>
</evidence>
<comment type="caution">
    <text evidence="3">The sequence shown here is derived from an EMBL/GenBank/DDBJ whole genome shotgun (WGS) entry which is preliminary data.</text>
</comment>
<gene>
    <name evidence="3" type="ORF">ACFSJG_04845</name>
</gene>
<dbReference type="InterPro" id="IPR029045">
    <property type="entry name" value="ClpP/crotonase-like_dom_sf"/>
</dbReference>
<name>A0ABW4NZA0_9NOCA</name>
<proteinExistence type="inferred from homology"/>
<dbReference type="InterPro" id="IPR045002">
    <property type="entry name" value="Ech1-like"/>
</dbReference>
<dbReference type="RefSeq" id="WP_378484071.1">
    <property type="nucleotide sequence ID" value="NZ_JBHUFB010000007.1"/>
</dbReference>
<dbReference type="InterPro" id="IPR001753">
    <property type="entry name" value="Enoyl-CoA_hydra/iso"/>
</dbReference>